<dbReference type="PANTHER" id="PTHR47868:SF2">
    <property type="entry name" value="OS05G0457700 PROTEIN"/>
    <property type="match status" value="1"/>
</dbReference>
<dbReference type="GO" id="GO:0005739">
    <property type="term" value="C:mitochondrion"/>
    <property type="evidence" value="ECO:0007669"/>
    <property type="project" value="TreeGrafter"/>
</dbReference>
<name>A0A7J6G3S4_CANSA</name>
<accession>A0A7J6G3S4</accession>
<gene>
    <name evidence="1" type="ORF">F8388_024999</name>
</gene>
<dbReference type="Gene3D" id="1.25.40.10">
    <property type="entry name" value="Tetratricopeptide repeat domain"/>
    <property type="match status" value="1"/>
</dbReference>
<dbReference type="Proteomes" id="UP000525078">
    <property type="component" value="Unassembled WGS sequence"/>
</dbReference>
<proteinExistence type="predicted"/>
<dbReference type="PANTHER" id="PTHR47868">
    <property type="entry name" value="OS05G0457700 PROTEIN"/>
    <property type="match status" value="1"/>
</dbReference>
<reference evidence="1 2" key="1">
    <citation type="journal article" date="2020" name="bioRxiv">
        <title>Sequence and annotation of 42 cannabis genomes reveals extensive copy number variation in cannabinoid synthesis and pathogen resistance genes.</title>
        <authorList>
            <person name="Mckernan K.J."/>
            <person name="Helbert Y."/>
            <person name="Kane L.T."/>
            <person name="Ebling H."/>
            <person name="Zhang L."/>
            <person name="Liu B."/>
            <person name="Eaton Z."/>
            <person name="Mclaughlin S."/>
            <person name="Kingan S."/>
            <person name="Baybayan P."/>
            <person name="Concepcion G."/>
            <person name="Jordan M."/>
            <person name="Riva A."/>
            <person name="Barbazuk W."/>
            <person name="Harkins T."/>
        </authorList>
    </citation>
    <scope>NUCLEOTIDE SEQUENCE [LARGE SCALE GENOMIC DNA]</scope>
    <source>
        <strain evidence="2">cv. Jamaican Lion 4</strain>
        <tissue evidence="1">Leaf</tissue>
    </source>
</reference>
<evidence type="ECO:0000313" key="2">
    <source>
        <dbReference type="Proteomes" id="UP000525078"/>
    </source>
</evidence>
<dbReference type="InterPro" id="IPR011990">
    <property type="entry name" value="TPR-like_helical_dom_sf"/>
</dbReference>
<organism evidence="1 2">
    <name type="scientific">Cannabis sativa</name>
    <name type="common">Hemp</name>
    <name type="synonym">Marijuana</name>
    <dbReference type="NCBI Taxonomy" id="3483"/>
    <lineage>
        <taxon>Eukaryota</taxon>
        <taxon>Viridiplantae</taxon>
        <taxon>Streptophyta</taxon>
        <taxon>Embryophyta</taxon>
        <taxon>Tracheophyta</taxon>
        <taxon>Spermatophyta</taxon>
        <taxon>Magnoliopsida</taxon>
        <taxon>eudicotyledons</taxon>
        <taxon>Gunneridae</taxon>
        <taxon>Pentapetalae</taxon>
        <taxon>rosids</taxon>
        <taxon>fabids</taxon>
        <taxon>Rosales</taxon>
        <taxon>Cannabaceae</taxon>
        <taxon>Cannabis</taxon>
    </lineage>
</organism>
<sequence>MIRTMAKLSRAVARTTKLRPNSFGFSSSFLQRPPVFTRLIHSQFNASNANPVAIQMINYALSHARSQKSDDSYGQGLLVLEQCLSTQPSEGQASDVDDTKGMIFMAMSTLLSERFNYKWDIFLRGNFDEAIEKLQGIQDLQSSSIGLRVAALEALVGLHLELGQDDTSSMVADKCLDILGENGTQFSRGVNEVLIARAKAAKGLNELVCGNIQSAESFFHVPEDSKGLAVGAKLSCGEFLHTIQNFSLAKELYQNVIQQLSENKYCINSNTLAACNMSMEEVLLSATCALGQVEAQLGNFGHAEEILTKALTNAEEHFGSHHPKVGVVLTCIALMFRRKAVQEHSSSLLIQEGLYRRAIELLKAPPLETEGADAKVARCDIMALARGGYAEALSVQQNRKDQGERMKSWAEAAWRNRRLSLAEALEMSEPSSKSLVIDTRISRVL</sequence>
<protein>
    <submittedName>
        <fullName evidence="1">Uncharacterized protein</fullName>
    </submittedName>
</protein>
<dbReference type="EMBL" id="JAATIP010000079">
    <property type="protein sequence ID" value="KAF4377508.1"/>
    <property type="molecule type" value="Genomic_DNA"/>
</dbReference>
<evidence type="ECO:0000313" key="1">
    <source>
        <dbReference type="EMBL" id="KAF4377508.1"/>
    </source>
</evidence>
<comment type="caution">
    <text evidence="1">The sequence shown here is derived from an EMBL/GenBank/DDBJ whole genome shotgun (WGS) entry which is preliminary data.</text>
</comment>
<dbReference type="AlphaFoldDB" id="A0A7J6G3S4"/>
<dbReference type="SUPFAM" id="SSF48452">
    <property type="entry name" value="TPR-like"/>
    <property type="match status" value="1"/>
</dbReference>